<sequence length="340" mass="35998">MRTLAVLLTAPLLGVALSSVPVAQASEVKVADAKVTLSRTTVAVASLNTVPVTVTVEGSGHGESVYVHFKRVSGSGPEDEFYSMPLKLVDGDGTPGLWRGTLNVPSTANGTIEPDAVYSGEYIYGTEPGDPDPVVNAPTLTVNGFHVPKLTALITPKVVPYNDPWTIRYTVTDSQTGKPYGTRLKLWVREDNRCVESLGTETSLTDAAGNFTVRYGASPDNDWVHCMLLPGKPAPVGSIFALVKRPAGISATPSRTSAPIGTIVPVNGTVTKGAGCPVNLQRLYGASAWRTVGTTKVRSSGRFTLNAQPAYRGKIPYRAQLPACYNKVAGVSKTFYIMGT</sequence>
<reference evidence="2 3" key="1">
    <citation type="submission" date="2019-03" db="EMBL/GenBank/DDBJ databases">
        <title>Draft genome sequences of novel Actinobacteria.</title>
        <authorList>
            <person name="Sahin N."/>
            <person name="Ay H."/>
            <person name="Saygin H."/>
        </authorList>
    </citation>
    <scope>NUCLEOTIDE SEQUENCE [LARGE SCALE GENOMIC DNA]</scope>
    <source>
        <strain evidence="2 3">JCM 30547</strain>
    </source>
</reference>
<evidence type="ECO:0000256" key="1">
    <source>
        <dbReference type="SAM" id="SignalP"/>
    </source>
</evidence>
<keyword evidence="1" id="KW-0732">Signal</keyword>
<dbReference type="OrthoDB" id="3806702at2"/>
<accession>A0A4R4QGX0</accession>
<keyword evidence="3" id="KW-1185">Reference proteome</keyword>
<dbReference type="AlphaFoldDB" id="A0A4R4QGX0"/>
<proteinExistence type="predicted"/>
<protein>
    <submittedName>
        <fullName evidence="2">Uncharacterized protein</fullName>
    </submittedName>
</protein>
<dbReference type="EMBL" id="SMKA01000005">
    <property type="protein sequence ID" value="TDC34868.1"/>
    <property type="molecule type" value="Genomic_DNA"/>
</dbReference>
<dbReference type="Proteomes" id="UP000295075">
    <property type="component" value="Unassembled WGS sequence"/>
</dbReference>
<gene>
    <name evidence="2" type="ORF">E1261_02920</name>
</gene>
<evidence type="ECO:0000313" key="3">
    <source>
        <dbReference type="Proteomes" id="UP000295075"/>
    </source>
</evidence>
<evidence type="ECO:0000313" key="2">
    <source>
        <dbReference type="EMBL" id="TDC34868.1"/>
    </source>
</evidence>
<name>A0A4R4QGX0_9ACTN</name>
<organism evidence="2 3">
    <name type="scientific">Kribbella albertanoniae</name>
    <dbReference type="NCBI Taxonomy" id="1266829"/>
    <lineage>
        <taxon>Bacteria</taxon>
        <taxon>Bacillati</taxon>
        <taxon>Actinomycetota</taxon>
        <taxon>Actinomycetes</taxon>
        <taxon>Propionibacteriales</taxon>
        <taxon>Kribbellaceae</taxon>
        <taxon>Kribbella</taxon>
    </lineage>
</organism>
<comment type="caution">
    <text evidence="2">The sequence shown here is derived from an EMBL/GenBank/DDBJ whole genome shotgun (WGS) entry which is preliminary data.</text>
</comment>
<feature type="signal peptide" evidence="1">
    <location>
        <begin position="1"/>
        <end position="25"/>
    </location>
</feature>
<feature type="chain" id="PRO_5020331157" evidence="1">
    <location>
        <begin position="26"/>
        <end position="340"/>
    </location>
</feature>
<dbReference type="RefSeq" id="WP_132401345.1">
    <property type="nucleotide sequence ID" value="NZ_SMKA01000005.1"/>
</dbReference>